<evidence type="ECO:0000256" key="1">
    <source>
        <dbReference type="SAM" id="MobiDB-lite"/>
    </source>
</evidence>
<dbReference type="EMBL" id="JAHDVG010000499">
    <property type="protein sequence ID" value="KAH1164874.1"/>
    <property type="molecule type" value="Genomic_DNA"/>
</dbReference>
<evidence type="ECO:0000313" key="3">
    <source>
        <dbReference type="Proteomes" id="UP000827986"/>
    </source>
</evidence>
<gene>
    <name evidence="2" type="ORF">KIL84_014069</name>
</gene>
<dbReference type="Proteomes" id="UP000827986">
    <property type="component" value="Unassembled WGS sequence"/>
</dbReference>
<feature type="region of interest" description="Disordered" evidence="1">
    <location>
        <begin position="27"/>
        <end position="57"/>
    </location>
</feature>
<sequence length="263" mass="28071">MMGELVVVGCHKVGKAECSGRKGIGMWKTRGNQGGMGTMEGRGGEESETESPGNRECGGLGEWEPGNGEKGWRSQLWCCWGCGDWVGDLGYLEVEKTEDSGKGMGSGCSKEQEGSGGSGKGRFQGGRYLGPSTENAFAIVSNDLSLSKAQNQCSILILLDPPVAFNTTDHGRLLDILSASWFSSYLCNHFFSVSLGRSLSPPLHSSVGVLQGSVLGHFLCTLSLGNLTPRHKFSYCPYADESQIYRSTPDLSPSVQTEIPASL</sequence>
<reference evidence="2" key="1">
    <citation type="submission" date="2021-09" db="EMBL/GenBank/DDBJ databases">
        <title>The genome of Mauremys mutica provides insights into the evolution of semi-aquatic lifestyle.</title>
        <authorList>
            <person name="Gong S."/>
            <person name="Gao Y."/>
        </authorList>
    </citation>
    <scope>NUCLEOTIDE SEQUENCE</scope>
    <source>
        <strain evidence="2">MM-2020</strain>
        <tissue evidence="2">Muscle</tissue>
    </source>
</reference>
<protein>
    <submittedName>
        <fullName evidence="2">Uncharacterized protein</fullName>
    </submittedName>
</protein>
<keyword evidence="3" id="KW-1185">Reference proteome</keyword>
<evidence type="ECO:0000313" key="2">
    <source>
        <dbReference type="EMBL" id="KAH1164874.1"/>
    </source>
</evidence>
<proteinExistence type="predicted"/>
<organism evidence="2 3">
    <name type="scientific">Mauremys mutica</name>
    <name type="common">yellowpond turtle</name>
    <dbReference type="NCBI Taxonomy" id="74926"/>
    <lineage>
        <taxon>Eukaryota</taxon>
        <taxon>Metazoa</taxon>
        <taxon>Chordata</taxon>
        <taxon>Craniata</taxon>
        <taxon>Vertebrata</taxon>
        <taxon>Euteleostomi</taxon>
        <taxon>Archelosauria</taxon>
        <taxon>Testudinata</taxon>
        <taxon>Testudines</taxon>
        <taxon>Cryptodira</taxon>
        <taxon>Durocryptodira</taxon>
        <taxon>Testudinoidea</taxon>
        <taxon>Geoemydidae</taxon>
        <taxon>Geoemydinae</taxon>
        <taxon>Mauremys</taxon>
    </lineage>
</organism>
<feature type="compositionally biased region" description="Gly residues" evidence="1">
    <location>
        <begin position="114"/>
        <end position="125"/>
    </location>
</feature>
<feature type="region of interest" description="Disordered" evidence="1">
    <location>
        <begin position="98"/>
        <end position="125"/>
    </location>
</feature>
<name>A0A9D3WLN4_9SAUR</name>
<feature type="compositionally biased region" description="Gly residues" evidence="1">
    <location>
        <begin position="32"/>
        <end position="41"/>
    </location>
</feature>
<comment type="caution">
    <text evidence="2">The sequence shown here is derived from an EMBL/GenBank/DDBJ whole genome shotgun (WGS) entry which is preliminary data.</text>
</comment>
<dbReference type="AlphaFoldDB" id="A0A9D3WLN4"/>
<accession>A0A9D3WLN4</accession>